<dbReference type="SFLD" id="SFLDF00324">
    <property type="entry name" value="bacteriocin_maturation"/>
    <property type="match status" value="1"/>
</dbReference>
<keyword evidence="2" id="KW-0949">S-adenosyl-L-methionine</keyword>
<accession>A0ABT5EMD4</accession>
<evidence type="ECO:0000256" key="4">
    <source>
        <dbReference type="ARBA" id="ARBA00023004"/>
    </source>
</evidence>
<comment type="caution">
    <text evidence="8">The sequence shown here is derived from an EMBL/GenBank/DDBJ whole genome shotgun (WGS) entry which is preliminary data.</text>
</comment>
<protein>
    <submittedName>
        <fullName evidence="8">RiPP maturation radical SAM C-methyltransferase</fullName>
    </submittedName>
</protein>
<proteinExistence type="predicted"/>
<feature type="domain" description="B12-binding" evidence="6">
    <location>
        <begin position="87"/>
        <end position="240"/>
    </location>
</feature>
<dbReference type="InterPro" id="IPR023984">
    <property type="entry name" value="rSAM_ocin_1"/>
</dbReference>
<sequence length="662" mass="75063">MSITPRVVLVSMPWTFPFSPSIQIGSLQAALLKQEIQATTRSYHLGFLGHCLRQITTPVELQSRLRDYLLVLGRSYETGVGDWVFAHPPFSSAGRGDLGFQDQLIESLRVERAKGNSPNMSFIGYFEHEPHEEIRQKLAWIKVRAGEFLEVAVNDILQADPHLVGFTNTFSQTIASATLSKMLKARAPDIKIVFGGSSCEGDMGVAMMRAYPWIDFVVRGEGEHVIADLARVAAGEAALRRSPGLCYRHEGVVQSEPEGASSLLPIDELPLPNYDEYFALRSSLAATLPSWISEQISAMQPELPLRSARGCWWGAKNQCTFCGIGDATYSSRSSERVVKDVQTLSERYKARRFQFTDWIIDHRYLSTVLPEFQQLGYDLQLFWEIKVLTNSAEIKRLADAGVTSLQPGIESLSTSLLKLMQKGTTGLHNIRFLKWVTEFGIEVGWNILYRFPGEDPAWYDDMIRVLPSLWHLPPPSGLTPFLLDRFSVYHRNIERFPAIQNVRPMPFMTELYEASEADLMDMSYRFMHDVVDQDLQYTEALVRESKKWREAHRAGARLTCKVGAGFVEIEDRRSPRERPRVTLLEGLEGEVYELCDAGPKLSSILRATRERASVSEIQALLDRLCDARLMYTEDERYLSLALHTRARATHLSNRKTSDLVRM</sequence>
<dbReference type="PROSITE" id="PS51918">
    <property type="entry name" value="RADICAL_SAM"/>
    <property type="match status" value="1"/>
</dbReference>
<dbReference type="NCBIfam" id="TIGR03975">
    <property type="entry name" value="rSAM_ocin_1"/>
    <property type="match status" value="1"/>
</dbReference>
<keyword evidence="5" id="KW-0411">Iron-sulfur</keyword>
<dbReference type="CDD" id="cd02068">
    <property type="entry name" value="radical_SAM_B12_BD"/>
    <property type="match status" value="1"/>
</dbReference>
<evidence type="ECO:0000256" key="2">
    <source>
        <dbReference type="ARBA" id="ARBA00022691"/>
    </source>
</evidence>
<dbReference type="Gene3D" id="3.40.50.280">
    <property type="entry name" value="Cobalamin-binding domain"/>
    <property type="match status" value="1"/>
</dbReference>
<keyword evidence="3" id="KW-0479">Metal-binding</keyword>
<feature type="domain" description="Radical SAM core" evidence="7">
    <location>
        <begin position="297"/>
        <end position="525"/>
    </location>
</feature>
<dbReference type="PROSITE" id="PS51332">
    <property type="entry name" value="B12_BINDING"/>
    <property type="match status" value="1"/>
</dbReference>
<dbReference type="SFLD" id="SFLDS00029">
    <property type="entry name" value="Radical_SAM"/>
    <property type="match status" value="1"/>
</dbReference>
<evidence type="ECO:0000256" key="5">
    <source>
        <dbReference type="ARBA" id="ARBA00023014"/>
    </source>
</evidence>
<dbReference type="PANTHER" id="PTHR43409">
    <property type="entry name" value="ANAEROBIC MAGNESIUM-PROTOPORPHYRIN IX MONOMETHYL ESTER CYCLASE-RELATED"/>
    <property type="match status" value="1"/>
</dbReference>
<dbReference type="InterPro" id="IPR058240">
    <property type="entry name" value="rSAM_sf"/>
</dbReference>
<gene>
    <name evidence="8" type="ORF">POL67_16370</name>
</gene>
<name>A0ABT5EMD4_9BACT</name>
<dbReference type="InterPro" id="IPR006638">
    <property type="entry name" value="Elp3/MiaA/NifB-like_rSAM"/>
</dbReference>
<keyword evidence="4" id="KW-0408">Iron</keyword>
<organism evidence="8 9">
    <name type="scientific">Polyangium mundeleinium</name>
    <dbReference type="NCBI Taxonomy" id="2995306"/>
    <lineage>
        <taxon>Bacteria</taxon>
        <taxon>Pseudomonadati</taxon>
        <taxon>Myxococcota</taxon>
        <taxon>Polyangia</taxon>
        <taxon>Polyangiales</taxon>
        <taxon>Polyangiaceae</taxon>
        <taxon>Polyangium</taxon>
    </lineage>
</organism>
<evidence type="ECO:0000256" key="3">
    <source>
        <dbReference type="ARBA" id="ARBA00022723"/>
    </source>
</evidence>
<dbReference type="SMART" id="SM00729">
    <property type="entry name" value="Elp3"/>
    <property type="match status" value="1"/>
</dbReference>
<evidence type="ECO:0000259" key="6">
    <source>
        <dbReference type="PROSITE" id="PS51332"/>
    </source>
</evidence>
<dbReference type="EMBL" id="JAQNDO010000001">
    <property type="protein sequence ID" value="MDC0742926.1"/>
    <property type="molecule type" value="Genomic_DNA"/>
</dbReference>
<dbReference type="InterPro" id="IPR013785">
    <property type="entry name" value="Aldolase_TIM"/>
</dbReference>
<evidence type="ECO:0000256" key="1">
    <source>
        <dbReference type="ARBA" id="ARBA00001966"/>
    </source>
</evidence>
<evidence type="ECO:0000313" key="9">
    <source>
        <dbReference type="Proteomes" id="UP001221411"/>
    </source>
</evidence>
<evidence type="ECO:0000259" key="7">
    <source>
        <dbReference type="PROSITE" id="PS51918"/>
    </source>
</evidence>
<dbReference type="PANTHER" id="PTHR43409:SF7">
    <property type="entry name" value="BLL1977 PROTEIN"/>
    <property type="match status" value="1"/>
</dbReference>
<dbReference type="InterPro" id="IPR006158">
    <property type="entry name" value="Cobalamin-bd"/>
</dbReference>
<keyword evidence="9" id="KW-1185">Reference proteome</keyword>
<dbReference type="Gene3D" id="3.20.20.70">
    <property type="entry name" value="Aldolase class I"/>
    <property type="match status" value="1"/>
</dbReference>
<dbReference type="SUPFAM" id="SSF102114">
    <property type="entry name" value="Radical SAM enzymes"/>
    <property type="match status" value="1"/>
</dbReference>
<evidence type="ECO:0000313" key="8">
    <source>
        <dbReference type="EMBL" id="MDC0742926.1"/>
    </source>
</evidence>
<dbReference type="InterPro" id="IPR051198">
    <property type="entry name" value="BchE-like"/>
</dbReference>
<comment type="cofactor">
    <cofactor evidence="1">
        <name>[4Fe-4S] cluster</name>
        <dbReference type="ChEBI" id="CHEBI:49883"/>
    </cofactor>
</comment>
<dbReference type="InterPro" id="IPR007197">
    <property type="entry name" value="rSAM"/>
</dbReference>
<dbReference type="SFLD" id="SFLDG01082">
    <property type="entry name" value="B12-binding_domain_containing"/>
    <property type="match status" value="1"/>
</dbReference>
<reference evidence="8 9" key="1">
    <citation type="submission" date="2022-11" db="EMBL/GenBank/DDBJ databases">
        <title>Minimal conservation of predation-associated metabolite biosynthetic gene clusters underscores biosynthetic potential of Myxococcota including descriptions for ten novel species: Archangium lansinium sp. nov., Myxococcus landrumus sp. nov., Nannocystis bai.</title>
        <authorList>
            <person name="Ahearne A."/>
            <person name="Stevens C."/>
            <person name="Dowd S."/>
        </authorList>
    </citation>
    <scope>NUCLEOTIDE SEQUENCE [LARGE SCALE GENOMIC DNA]</scope>
    <source>
        <strain evidence="8 9">RJM3</strain>
    </source>
</reference>
<dbReference type="Proteomes" id="UP001221411">
    <property type="component" value="Unassembled WGS sequence"/>
</dbReference>
<dbReference type="Pfam" id="PF04055">
    <property type="entry name" value="Radical_SAM"/>
    <property type="match status" value="1"/>
</dbReference>